<name>A0ACC5P3T0_9BACT</name>
<accession>A0ACC5P3T0</accession>
<keyword evidence="1" id="KW-0489">Methyltransferase</keyword>
<proteinExistence type="predicted"/>
<dbReference type="EMBL" id="JACHEA010000001">
    <property type="protein sequence ID" value="MBB5341440.1"/>
    <property type="molecule type" value="Genomic_DNA"/>
</dbReference>
<dbReference type="EC" id="2.1.1.72" evidence="1"/>
<dbReference type="Proteomes" id="UP000569005">
    <property type="component" value="Unassembled WGS sequence"/>
</dbReference>
<evidence type="ECO:0000313" key="2">
    <source>
        <dbReference type="Proteomes" id="UP000569005"/>
    </source>
</evidence>
<comment type="caution">
    <text evidence="1">The sequence shown here is derived from an EMBL/GenBank/DDBJ whole genome shotgun (WGS) entry which is preliminary data.</text>
</comment>
<evidence type="ECO:0000313" key="1">
    <source>
        <dbReference type="EMBL" id="MBB5341440.1"/>
    </source>
</evidence>
<reference evidence="1" key="1">
    <citation type="submission" date="2020-08" db="EMBL/GenBank/DDBJ databases">
        <title>Genomic Encyclopedia of Type Strains, Phase IV (KMG-V): Genome sequencing to study the core and pangenomes of soil and plant-associated prokaryotes.</title>
        <authorList>
            <person name="Whitman W."/>
        </authorList>
    </citation>
    <scope>NUCLEOTIDE SEQUENCE</scope>
    <source>
        <strain evidence="1">M8UP15</strain>
    </source>
</reference>
<protein>
    <submittedName>
        <fullName evidence="1">Adenine-specific DNA-methyltransferase</fullName>
        <ecNumber evidence="1">2.1.1.72</ecNumber>
    </submittedName>
</protein>
<keyword evidence="1" id="KW-0808">Transferase</keyword>
<keyword evidence="2" id="KW-1185">Reference proteome</keyword>
<organism evidence="1 2">
    <name type="scientific">Tunturiibacter gelidiferens</name>
    <dbReference type="NCBI Taxonomy" id="3069689"/>
    <lineage>
        <taxon>Bacteria</taxon>
        <taxon>Pseudomonadati</taxon>
        <taxon>Acidobacteriota</taxon>
        <taxon>Terriglobia</taxon>
        <taxon>Terriglobales</taxon>
        <taxon>Acidobacteriaceae</taxon>
        <taxon>Tunturiibacter</taxon>
    </lineage>
</organism>
<sequence>MAPRKPKKSIEIAETVHKDRRSNIPTEELRDFVTADEATPKTMLYPRDPSLDPQLVWRGKDEQDSEPLAVPVVPIYIQEKVKPQAIIASLQKEARDEDIQRNFYSDFNGGPKDFADKVDFYKFEQNWTNRFILGDSLMIMTSLAEKEGLKGKVQTIYLDPPYGIKFGSNWQVSTRKRDVKDGKVEDASRQPEQVKAFRDTWELGIHSYLSYLRDRLVVARDLLTETGSVFVQIGDENLHLVRSLLDEVFGPENSVSFITIVKTSAQGDVLLPNVCDYVLWYAKDKNTVKYRPLWSEKITSDASASEYSRIELADGTRRSMTESEQSGQTDLPTGSRAYRQDNIVSQSPPGSFPVEFDGTTFRPITGFWKTNESGMKRLVSANRVERRGRMLSYVRFLDDFPVKPIPNFWPDVRFSSRAEDKTYIVQTAAKILMRCLLMTTDPGDLVLDPTCGSGTTAFVAEQWGRRWITCDTSRVALALARTRLMSARFPYYILADSLEGIRKDAELTGLVPPPQPITNDIKKGFVYKRVPHVTLRSIANNSEIAQAMTREEINAAIARNADSETLFDQPYEDNKKVRVSGPFSVESLSPHRVLSTADENMSGTVSEQEAQEQQDFATMILDNLRRSGVQNTIKQERLTFETLDPFAGHWLNATGSYTDAAGKTHTVAVSLGPEHGTVGPEQVKEAAKEAVQGLGFNTLVVCGFAFDPHVAEETKRFGNLQVLIARMNPDLSMGGDLLKKTGTGNLFMVFGEPDIELKEVNGDLLVTIKGVDVYDPTTGEVRSHSTDDIACWFIDTDYNGESFFVRHAYFTGKDQPYEKLKRALRAEIDESAWSSLYSTISRPFSKPAGKQPRIAIKVINHYGDEVLKVFPV</sequence>
<gene>
    <name evidence="1" type="ORF">HDF13_003773</name>
</gene>